<organism evidence="2 3">
    <name type="scientific">Halogeometricum rufum</name>
    <dbReference type="NCBI Taxonomy" id="553469"/>
    <lineage>
        <taxon>Archaea</taxon>
        <taxon>Methanobacteriati</taxon>
        <taxon>Methanobacteriota</taxon>
        <taxon>Stenosarchaea group</taxon>
        <taxon>Halobacteria</taxon>
        <taxon>Halobacteriales</taxon>
        <taxon>Haloferacaceae</taxon>
        <taxon>Halogeometricum</taxon>
    </lineage>
</organism>
<dbReference type="InterPro" id="IPR013087">
    <property type="entry name" value="Znf_C2H2_type"/>
</dbReference>
<dbReference type="EMBL" id="FOYT01000001">
    <property type="protein sequence ID" value="SFR40210.1"/>
    <property type="molecule type" value="Genomic_DNA"/>
</dbReference>
<dbReference type="Pfam" id="PF24446">
    <property type="entry name" value="DUF7565"/>
    <property type="match status" value="1"/>
</dbReference>
<keyword evidence="3" id="KW-1185">Reference proteome</keyword>
<evidence type="ECO:0000259" key="1">
    <source>
        <dbReference type="PROSITE" id="PS00028"/>
    </source>
</evidence>
<dbReference type="PROSITE" id="PS00028">
    <property type="entry name" value="ZINC_FINGER_C2H2_1"/>
    <property type="match status" value="1"/>
</dbReference>
<protein>
    <recommendedName>
        <fullName evidence="1">C2H2-type domain-containing protein</fullName>
    </recommendedName>
</protein>
<dbReference type="RefSeq" id="WP_089805074.1">
    <property type="nucleotide sequence ID" value="NZ_FOYT01000001.1"/>
</dbReference>
<dbReference type="InterPro" id="IPR055987">
    <property type="entry name" value="DUF7565"/>
</dbReference>
<evidence type="ECO:0000313" key="2">
    <source>
        <dbReference type="EMBL" id="SFR40210.1"/>
    </source>
</evidence>
<accession>A0A1I6GDK0</accession>
<name>A0A1I6GDK0_9EURY</name>
<feature type="domain" description="C2H2-type" evidence="1">
    <location>
        <begin position="6"/>
        <end position="29"/>
    </location>
</feature>
<evidence type="ECO:0000313" key="3">
    <source>
        <dbReference type="Proteomes" id="UP000198531"/>
    </source>
</evidence>
<reference evidence="3" key="1">
    <citation type="submission" date="2016-10" db="EMBL/GenBank/DDBJ databases">
        <authorList>
            <person name="Varghese N."/>
            <person name="Submissions S."/>
        </authorList>
    </citation>
    <scope>NUCLEOTIDE SEQUENCE [LARGE SCALE GENOMIC DNA]</scope>
    <source>
        <strain evidence="3">CGMCC 1.7736</strain>
    </source>
</reference>
<sequence>MSLWKCGVAECDGRFEEVEDAIIHQTVEHERHECKVCGTIVPEGYFAIRHAFEEHSRAEFVRAYDANSSDVRERERVKREVESEADLQSVVETLKERGAL</sequence>
<gene>
    <name evidence="2" type="ORF">SAMN04487947_0961</name>
</gene>
<dbReference type="AlphaFoldDB" id="A0A1I6GDK0"/>
<proteinExistence type="predicted"/>
<dbReference type="OrthoDB" id="311125at2157"/>
<dbReference type="Proteomes" id="UP000198531">
    <property type="component" value="Unassembled WGS sequence"/>
</dbReference>